<evidence type="ECO:0000256" key="2">
    <source>
        <dbReference type="ARBA" id="ARBA00001947"/>
    </source>
</evidence>
<comment type="subunit">
    <text evidence="4">Homodimer.</text>
</comment>
<reference evidence="13 14" key="1">
    <citation type="journal article" date="2011" name="Science">
        <title>The Selaginella genome identifies genetic changes associated with the evolution of vascular plants.</title>
        <authorList>
            <person name="Banks J.A."/>
            <person name="Nishiyama T."/>
            <person name="Hasebe M."/>
            <person name="Bowman J.L."/>
            <person name="Gribskov M."/>
            <person name="dePamphilis C."/>
            <person name="Albert V.A."/>
            <person name="Aono N."/>
            <person name="Aoyama T."/>
            <person name="Ambrose B.A."/>
            <person name="Ashton N.W."/>
            <person name="Axtell M.J."/>
            <person name="Barker E."/>
            <person name="Barker M.S."/>
            <person name="Bennetzen J.L."/>
            <person name="Bonawitz N.D."/>
            <person name="Chapple C."/>
            <person name="Cheng C."/>
            <person name="Correa L.G."/>
            <person name="Dacre M."/>
            <person name="DeBarry J."/>
            <person name="Dreyer I."/>
            <person name="Elias M."/>
            <person name="Engstrom E.M."/>
            <person name="Estelle M."/>
            <person name="Feng L."/>
            <person name="Finet C."/>
            <person name="Floyd S.K."/>
            <person name="Frommer W.B."/>
            <person name="Fujita T."/>
            <person name="Gramzow L."/>
            <person name="Gutensohn M."/>
            <person name="Harholt J."/>
            <person name="Hattori M."/>
            <person name="Heyl A."/>
            <person name="Hirai T."/>
            <person name="Hiwatashi Y."/>
            <person name="Ishikawa M."/>
            <person name="Iwata M."/>
            <person name="Karol K.G."/>
            <person name="Koehler B."/>
            <person name="Kolukisaoglu U."/>
            <person name="Kubo M."/>
            <person name="Kurata T."/>
            <person name="Lalonde S."/>
            <person name="Li K."/>
            <person name="Li Y."/>
            <person name="Litt A."/>
            <person name="Lyons E."/>
            <person name="Manning G."/>
            <person name="Maruyama T."/>
            <person name="Michael T.P."/>
            <person name="Mikami K."/>
            <person name="Miyazaki S."/>
            <person name="Morinaga S."/>
            <person name="Murata T."/>
            <person name="Mueller-Roeber B."/>
            <person name="Nelson D.R."/>
            <person name="Obara M."/>
            <person name="Oguri Y."/>
            <person name="Olmstead R.G."/>
            <person name="Onodera N."/>
            <person name="Petersen B.L."/>
            <person name="Pils B."/>
            <person name="Prigge M."/>
            <person name="Rensing S.A."/>
            <person name="Riano-Pachon D.M."/>
            <person name="Roberts A.W."/>
            <person name="Sato Y."/>
            <person name="Scheller H.V."/>
            <person name="Schulz B."/>
            <person name="Schulz C."/>
            <person name="Shakirov E.V."/>
            <person name="Shibagaki N."/>
            <person name="Shinohara N."/>
            <person name="Shippen D.E."/>
            <person name="Soerensen I."/>
            <person name="Sotooka R."/>
            <person name="Sugimoto N."/>
            <person name="Sugita M."/>
            <person name="Sumikawa N."/>
            <person name="Tanurdzic M."/>
            <person name="Theissen G."/>
            <person name="Ulvskov P."/>
            <person name="Wakazuki S."/>
            <person name="Weng J.K."/>
            <person name="Willats W.W."/>
            <person name="Wipf D."/>
            <person name="Wolf P.G."/>
            <person name="Yang L."/>
            <person name="Zimmer A.D."/>
            <person name="Zhu Q."/>
            <person name="Mitros T."/>
            <person name="Hellsten U."/>
            <person name="Loque D."/>
            <person name="Otillar R."/>
            <person name="Salamov A."/>
            <person name="Schmutz J."/>
            <person name="Shapiro H."/>
            <person name="Lindquist E."/>
            <person name="Lucas S."/>
            <person name="Rokhsar D."/>
            <person name="Grigoriev I.V."/>
        </authorList>
    </citation>
    <scope>NUCLEOTIDE SEQUENCE [LARGE SCALE GENOMIC DNA]</scope>
</reference>
<keyword evidence="11" id="KW-0862">Zinc</keyword>
<proteinExistence type="inferred from homology"/>
<dbReference type="InterPro" id="IPR047151">
    <property type="entry name" value="RNZ2-like"/>
</dbReference>
<feature type="domain" description="tRNase Z endonuclease" evidence="12">
    <location>
        <begin position="6"/>
        <end position="40"/>
    </location>
</feature>
<keyword evidence="9" id="KW-0255">Endonuclease</keyword>
<dbReference type="AlphaFoldDB" id="D8S8R7"/>
<sequence>QILGTGMDSEDTMPSVLLFFDNKRFIFNAGEGMQRFCIDHILFTRVCSETCGGLPGNRFSFFLSFLWVNIWGPSKLQFLLNAMSTFIPNSSILHAHIFGSDTMPQGGTIIDDDVVKISGTLLQPCNGKNCEGTILLVPSVVYVCELPEVKGRFDPAKAVSLGLQPGQKYGQLQRGMTVETDDGARTIHPDDVMEPSTSGPVFIVVDCPTVSHIPALTSAASLEALYSSPRTKAEVVCVVHLSPSPVVEDAGYSCWMTRFAAAQHVLAGPGWSKTRCPIFKSSALLLAKLNMVCPRVFPFNLGVDKSDTKFSEVKHSPVSISTELTCYYCRIHALWLLTTFSRQFQLLPLPLLGLEKSPAVEDFNLEVIQTEFLNEIPELLSIKQDVKLLYDENALTTTAPACISSKADDLEIVFLGTGSMHPSKHRNVSAIYLHLFERGGMLLDCGEGTYGQLKRRYGIQGADSVLANLKCIWISHIHADHQSGLTRILTARKALLQAQGRVQPILVIGPMFLRRYLTAYERLETLAMDFLDCSQTTIAAGSYNSKFRDTLSLLCGGKRKHIDTGETGYDLATGLDATGRKKLDQVLQELGLKSLLSIPVIHCAHSFGIVLESAQSGWKFAFSGDTRPCDAFVEAAKGATIFVHEATFDDGLLAEALEKNHSLTCEAVQAGAAAGAYRTILTHFSQRYPQIPVFDASYNERTCIAFDMMSVNLVDLPLLPKLVPVMKLMFKEE</sequence>
<evidence type="ECO:0000256" key="7">
    <source>
        <dbReference type="ARBA" id="ARBA00022722"/>
    </source>
</evidence>
<dbReference type="Pfam" id="PF23023">
    <property type="entry name" value="Anti-Pycsar_Apyc1"/>
    <property type="match status" value="1"/>
</dbReference>
<evidence type="ECO:0000256" key="4">
    <source>
        <dbReference type="ARBA" id="ARBA00011738"/>
    </source>
</evidence>
<dbReference type="InterPro" id="IPR013471">
    <property type="entry name" value="RNase_Z/BN"/>
</dbReference>
<keyword evidence="14" id="KW-1185">Reference proteome</keyword>
<dbReference type="Gene3D" id="3.60.15.10">
    <property type="entry name" value="Ribonuclease Z/Hydroxyacylglutathione hydrolase-like"/>
    <property type="match status" value="2"/>
</dbReference>
<dbReference type="CDD" id="cd07718">
    <property type="entry name" value="RNaseZ_ELAC1_ELAC2-C-term-like_MBL-fold"/>
    <property type="match status" value="1"/>
</dbReference>
<dbReference type="HAMAP" id="MF_01818">
    <property type="entry name" value="RNase_Z_BN"/>
    <property type="match status" value="1"/>
</dbReference>
<comment type="catalytic activity">
    <reaction evidence="1">
        <text>Endonucleolytic cleavage of RNA, removing extra 3' nucleotides from tRNA precursor, generating 3' termini of tRNAs. A 3'-hydroxy group is left at the tRNA terminus and a 5'-phosphoryl group is left at the trailer molecule.</text>
        <dbReference type="EC" id="3.1.26.11"/>
    </reaction>
</comment>
<dbReference type="OMA" id="ERIPGWK"/>
<evidence type="ECO:0000256" key="3">
    <source>
        <dbReference type="ARBA" id="ARBA00007823"/>
    </source>
</evidence>
<dbReference type="InParanoid" id="D8S8R7"/>
<evidence type="ECO:0000313" key="13">
    <source>
        <dbReference type="EMBL" id="EFJ19078.1"/>
    </source>
</evidence>
<dbReference type="GO" id="GO:0005739">
    <property type="term" value="C:mitochondrion"/>
    <property type="evidence" value="ECO:0000318"/>
    <property type="project" value="GO_Central"/>
</dbReference>
<dbReference type="InterPro" id="IPR036866">
    <property type="entry name" value="RibonucZ/Hydroxyglut_hydro"/>
</dbReference>
<accession>D8S8R7</accession>
<comment type="similarity">
    <text evidence="3">Belongs to the RNase Z family.</text>
</comment>
<dbReference type="SUPFAM" id="SSF56281">
    <property type="entry name" value="Metallo-hydrolase/oxidoreductase"/>
    <property type="match status" value="2"/>
</dbReference>
<dbReference type="PANTHER" id="PTHR12553:SF49">
    <property type="entry name" value="ZINC PHOSPHODIESTERASE ELAC PROTEIN 2"/>
    <property type="match status" value="1"/>
</dbReference>
<evidence type="ECO:0000313" key="14">
    <source>
        <dbReference type="Proteomes" id="UP000001514"/>
    </source>
</evidence>
<dbReference type="GO" id="GO:0046872">
    <property type="term" value="F:metal ion binding"/>
    <property type="evidence" value="ECO:0007669"/>
    <property type="project" value="UniProtKB-KW"/>
</dbReference>
<dbReference type="GO" id="GO:1990180">
    <property type="term" value="P:mitochondrial tRNA 3'-end processing"/>
    <property type="evidence" value="ECO:0000318"/>
    <property type="project" value="GO_Central"/>
</dbReference>
<evidence type="ECO:0000256" key="1">
    <source>
        <dbReference type="ARBA" id="ARBA00000402"/>
    </source>
</evidence>
<dbReference type="EMBL" id="GL377607">
    <property type="protein sequence ID" value="EFJ19078.1"/>
    <property type="molecule type" value="Genomic_DNA"/>
</dbReference>
<keyword evidence="7" id="KW-0540">Nuclease</keyword>
<keyword evidence="8" id="KW-0479">Metal-binding</keyword>
<dbReference type="GO" id="GO:0042781">
    <property type="term" value="F:3'-tRNA processing endoribonuclease activity"/>
    <property type="evidence" value="ECO:0000318"/>
    <property type="project" value="GO_Central"/>
</dbReference>
<dbReference type="Gramene" id="EFJ19078">
    <property type="protein sequence ID" value="EFJ19078"/>
    <property type="gene ID" value="SELMODRAFT_111409"/>
</dbReference>
<evidence type="ECO:0000256" key="5">
    <source>
        <dbReference type="ARBA" id="ARBA00012477"/>
    </source>
</evidence>
<dbReference type="InterPro" id="IPR027794">
    <property type="entry name" value="tRNase_Z_dom"/>
</dbReference>
<organism evidence="14">
    <name type="scientific">Selaginella moellendorffii</name>
    <name type="common">Spikemoss</name>
    <dbReference type="NCBI Taxonomy" id="88036"/>
    <lineage>
        <taxon>Eukaryota</taxon>
        <taxon>Viridiplantae</taxon>
        <taxon>Streptophyta</taxon>
        <taxon>Embryophyta</taxon>
        <taxon>Tracheophyta</taxon>
        <taxon>Lycopodiopsida</taxon>
        <taxon>Selaginellales</taxon>
        <taxon>Selaginellaceae</taxon>
        <taxon>Selaginella</taxon>
    </lineage>
</organism>
<evidence type="ECO:0000256" key="6">
    <source>
        <dbReference type="ARBA" id="ARBA00022694"/>
    </source>
</evidence>
<name>D8S8R7_SELML</name>
<evidence type="ECO:0000259" key="12">
    <source>
        <dbReference type="Pfam" id="PF13691"/>
    </source>
</evidence>
<evidence type="ECO:0000256" key="11">
    <source>
        <dbReference type="ARBA" id="ARBA00022833"/>
    </source>
</evidence>
<evidence type="ECO:0000256" key="8">
    <source>
        <dbReference type="ARBA" id="ARBA00022723"/>
    </source>
</evidence>
<protein>
    <recommendedName>
        <fullName evidence="5">ribonuclease Z</fullName>
        <ecNumber evidence="5">3.1.26.11</ecNumber>
    </recommendedName>
</protein>
<dbReference type="PANTHER" id="PTHR12553">
    <property type="entry name" value="ZINC PHOSPHODIESTERASE ELAC PROTEIN 2"/>
    <property type="match status" value="1"/>
</dbReference>
<dbReference type="EC" id="3.1.26.11" evidence="5"/>
<dbReference type="STRING" id="88036.D8S8R7"/>
<evidence type="ECO:0000256" key="10">
    <source>
        <dbReference type="ARBA" id="ARBA00022801"/>
    </source>
</evidence>
<dbReference type="KEGG" id="smo:SELMODRAFT_111409"/>
<gene>
    <name evidence="13" type="ORF">SELMODRAFT_111409</name>
</gene>
<dbReference type="eggNOG" id="KOG2121">
    <property type="taxonomic scope" value="Eukaryota"/>
</dbReference>
<keyword evidence="6" id="KW-0819">tRNA processing</keyword>
<evidence type="ECO:0000256" key="9">
    <source>
        <dbReference type="ARBA" id="ARBA00022759"/>
    </source>
</evidence>
<comment type="cofactor">
    <cofactor evidence="2">
        <name>Zn(2+)</name>
        <dbReference type="ChEBI" id="CHEBI:29105"/>
    </cofactor>
</comment>
<dbReference type="Pfam" id="PF13691">
    <property type="entry name" value="Lactamase_B_4"/>
    <property type="match status" value="1"/>
</dbReference>
<keyword evidence="10" id="KW-0378">Hydrolase</keyword>
<dbReference type="HOGENOM" id="CLU_006220_2_0_1"/>
<dbReference type="Proteomes" id="UP000001514">
    <property type="component" value="Unassembled WGS sequence"/>
</dbReference>
<feature type="non-terminal residue" evidence="13">
    <location>
        <position position="1"/>
    </location>
</feature>